<dbReference type="EMBL" id="JACXVP010000011">
    <property type="protein sequence ID" value="KAG5574377.1"/>
    <property type="molecule type" value="Genomic_DNA"/>
</dbReference>
<name>A0A9J5WF53_SOLCO</name>
<accession>A0A9J5WF53</accession>
<evidence type="ECO:0000313" key="1">
    <source>
        <dbReference type="EMBL" id="KAG5574377.1"/>
    </source>
</evidence>
<comment type="caution">
    <text evidence="1">The sequence shown here is derived from an EMBL/GenBank/DDBJ whole genome shotgun (WGS) entry which is preliminary data.</text>
</comment>
<organism evidence="1 2">
    <name type="scientific">Solanum commersonii</name>
    <name type="common">Commerson's wild potato</name>
    <name type="synonym">Commerson's nightshade</name>
    <dbReference type="NCBI Taxonomy" id="4109"/>
    <lineage>
        <taxon>Eukaryota</taxon>
        <taxon>Viridiplantae</taxon>
        <taxon>Streptophyta</taxon>
        <taxon>Embryophyta</taxon>
        <taxon>Tracheophyta</taxon>
        <taxon>Spermatophyta</taxon>
        <taxon>Magnoliopsida</taxon>
        <taxon>eudicotyledons</taxon>
        <taxon>Gunneridae</taxon>
        <taxon>Pentapetalae</taxon>
        <taxon>asterids</taxon>
        <taxon>lamiids</taxon>
        <taxon>Solanales</taxon>
        <taxon>Solanaceae</taxon>
        <taxon>Solanoideae</taxon>
        <taxon>Solaneae</taxon>
        <taxon>Solanum</taxon>
    </lineage>
</organism>
<dbReference type="Proteomes" id="UP000824120">
    <property type="component" value="Chromosome 11"/>
</dbReference>
<proteinExistence type="predicted"/>
<keyword evidence="2" id="KW-1185">Reference proteome</keyword>
<reference evidence="1 2" key="1">
    <citation type="submission" date="2020-09" db="EMBL/GenBank/DDBJ databases">
        <title>De no assembly of potato wild relative species, Solanum commersonii.</title>
        <authorList>
            <person name="Cho K."/>
        </authorList>
    </citation>
    <scope>NUCLEOTIDE SEQUENCE [LARGE SCALE GENOMIC DNA]</scope>
    <source>
        <strain evidence="1">LZ3.2</strain>
        <tissue evidence="1">Leaf</tissue>
    </source>
</reference>
<protein>
    <submittedName>
        <fullName evidence="1">Uncharacterized protein</fullName>
    </submittedName>
</protein>
<sequence length="255" mass="29531">MGCKGMQLQEKPYKEKLCHGHYIKCSIIPATDHAINSVNAKRDPHTSILRAPGGGRDGNEKLYLILKCIFQQRNQAIYPSIQNPGDFLSKSQQKTQYQKFKRINFKTRIMMSSFFYLTPLIHQASAPKSLIKRQDCWKINDGGVRASLQVTTCILFPQKQKPATTSYSQLLFYLGKNGFQYHSPFPQREKQNVYTCSKHLPHSHFHHELVGMLLQFFLEYSQQPFSDVEINKTFRLPVHNHDNKPSVIFEQKSLI</sequence>
<gene>
    <name evidence="1" type="ORF">H5410_054511</name>
</gene>
<evidence type="ECO:0000313" key="2">
    <source>
        <dbReference type="Proteomes" id="UP000824120"/>
    </source>
</evidence>
<dbReference type="AlphaFoldDB" id="A0A9J5WF53"/>